<feature type="region of interest" description="Disordered" evidence="1">
    <location>
        <begin position="198"/>
        <end position="223"/>
    </location>
</feature>
<dbReference type="InterPro" id="IPR025591">
    <property type="entry name" value="RloB"/>
</dbReference>
<accession>A0ABX0Z975</accession>
<organism evidence="2 3">
    <name type="scientific">Micromonospora thermarum</name>
    <dbReference type="NCBI Taxonomy" id="2720024"/>
    <lineage>
        <taxon>Bacteria</taxon>
        <taxon>Bacillati</taxon>
        <taxon>Actinomycetota</taxon>
        <taxon>Actinomycetes</taxon>
        <taxon>Micromonosporales</taxon>
        <taxon>Micromonosporaceae</taxon>
        <taxon>Micromonospora</taxon>
    </lineage>
</organism>
<feature type="compositionally biased region" description="Basic and acidic residues" evidence="1">
    <location>
        <begin position="198"/>
        <end position="208"/>
    </location>
</feature>
<evidence type="ECO:0000313" key="2">
    <source>
        <dbReference type="EMBL" id="NJP33524.1"/>
    </source>
</evidence>
<feature type="region of interest" description="Disordered" evidence="1">
    <location>
        <begin position="51"/>
        <end position="75"/>
    </location>
</feature>
<protein>
    <submittedName>
        <fullName evidence="2">RloB domain-containing protein</fullName>
    </submittedName>
</protein>
<gene>
    <name evidence="2" type="ORF">HCJ94_16415</name>
</gene>
<evidence type="ECO:0000313" key="3">
    <source>
        <dbReference type="Proteomes" id="UP000783871"/>
    </source>
</evidence>
<keyword evidence="3" id="KW-1185">Reference proteome</keyword>
<reference evidence="2 3" key="1">
    <citation type="submission" date="2020-03" db="EMBL/GenBank/DDBJ databases">
        <title>WGS of actinomycetes isolated from Thailand.</title>
        <authorList>
            <person name="Thawai C."/>
        </authorList>
    </citation>
    <scope>NUCLEOTIDE SEQUENCE [LARGE SCALE GENOMIC DNA]</scope>
    <source>
        <strain evidence="2 3">HSS6-12</strain>
    </source>
</reference>
<dbReference type="Pfam" id="PF13707">
    <property type="entry name" value="RloB"/>
    <property type="match status" value="1"/>
</dbReference>
<dbReference type="Proteomes" id="UP000783871">
    <property type="component" value="Unassembled WGS sequence"/>
</dbReference>
<proteinExistence type="predicted"/>
<feature type="compositionally biased region" description="Polar residues" evidence="1">
    <location>
        <begin position="209"/>
        <end position="223"/>
    </location>
</feature>
<sequence>MPSARGRDSFEARRRVSRRRRDVWVFTEGELTEPQYVDLVKDMQPVRRYQVHIANDTRRDGGRRGSGDGRSDRKPRELVEAAVALLVKLRRQVGAVPDEFAPVVWCIFDRDQHEGIDQAVRRARQAGVKIAFSHPCFELWRLLHQQAYTSTFGGSCEEAARRIRFPPGTTAQQRKAVTWQQIHGGFLEAKKRAIQINEQHDDRTRSANEIRTPTSGSSSRILE</sequence>
<evidence type="ECO:0000256" key="1">
    <source>
        <dbReference type="SAM" id="MobiDB-lite"/>
    </source>
</evidence>
<feature type="compositionally biased region" description="Basic and acidic residues" evidence="1">
    <location>
        <begin position="55"/>
        <end position="75"/>
    </location>
</feature>
<dbReference type="EMBL" id="JAATEO010000016">
    <property type="protein sequence ID" value="NJP33524.1"/>
    <property type="molecule type" value="Genomic_DNA"/>
</dbReference>
<comment type="caution">
    <text evidence="2">The sequence shown here is derived from an EMBL/GenBank/DDBJ whole genome shotgun (WGS) entry which is preliminary data.</text>
</comment>
<name>A0ABX0Z975_9ACTN</name>